<evidence type="ECO:0000256" key="5">
    <source>
        <dbReference type="SAM" id="MobiDB-lite"/>
    </source>
</evidence>
<keyword evidence="6" id="KW-0812">Transmembrane</keyword>
<accession>A0A166W4C6</accession>
<evidence type="ECO:0000313" key="9">
    <source>
        <dbReference type="Proteomes" id="UP000076552"/>
    </source>
</evidence>
<keyword evidence="9" id="KW-1185">Reference proteome</keyword>
<dbReference type="PANTHER" id="PTHR47424">
    <property type="entry name" value="REGULATORY PROTEIN GAL4"/>
    <property type="match status" value="1"/>
</dbReference>
<dbReference type="CDD" id="cd00067">
    <property type="entry name" value="GAL4"/>
    <property type="match status" value="1"/>
</dbReference>
<evidence type="ECO:0000256" key="3">
    <source>
        <dbReference type="ARBA" id="ARBA00023163"/>
    </source>
</evidence>
<evidence type="ECO:0000256" key="6">
    <source>
        <dbReference type="SAM" id="Phobius"/>
    </source>
</evidence>
<dbReference type="SUPFAM" id="SSF57701">
    <property type="entry name" value="Zn2/Cys6 DNA-binding domain"/>
    <property type="match status" value="1"/>
</dbReference>
<proteinExistence type="predicted"/>
<dbReference type="InterPro" id="IPR007219">
    <property type="entry name" value="XnlR_reg_dom"/>
</dbReference>
<dbReference type="Pfam" id="PF04082">
    <property type="entry name" value="Fungal_trans"/>
    <property type="match status" value="1"/>
</dbReference>
<evidence type="ECO:0000313" key="8">
    <source>
        <dbReference type="EMBL" id="KZL75301.1"/>
    </source>
</evidence>
<feature type="compositionally biased region" description="Basic and acidic residues" evidence="5">
    <location>
        <begin position="139"/>
        <end position="154"/>
    </location>
</feature>
<dbReference type="GO" id="GO:0005634">
    <property type="term" value="C:nucleus"/>
    <property type="evidence" value="ECO:0007669"/>
    <property type="project" value="TreeGrafter"/>
</dbReference>
<name>A0A166W4C6_9PEZI</name>
<dbReference type="GO" id="GO:0000435">
    <property type="term" value="P:positive regulation of transcription from RNA polymerase II promoter by galactose"/>
    <property type="evidence" value="ECO:0007669"/>
    <property type="project" value="TreeGrafter"/>
</dbReference>
<feature type="domain" description="Zn(2)-C6 fungal-type" evidence="7">
    <location>
        <begin position="32"/>
        <end position="61"/>
    </location>
</feature>
<dbReference type="InterPro" id="IPR051127">
    <property type="entry name" value="Fungal_SecMet_Regulators"/>
</dbReference>
<dbReference type="PROSITE" id="PS00463">
    <property type="entry name" value="ZN2_CY6_FUNGAL_1"/>
    <property type="match status" value="1"/>
</dbReference>
<feature type="region of interest" description="Disordered" evidence="5">
    <location>
        <begin position="187"/>
        <end position="232"/>
    </location>
</feature>
<dbReference type="Gene3D" id="4.10.240.10">
    <property type="entry name" value="Zn(2)-C6 fungal-type DNA-binding domain"/>
    <property type="match status" value="1"/>
</dbReference>
<comment type="caution">
    <text evidence="8">The sequence shown here is derived from an EMBL/GenBank/DDBJ whole genome shotgun (WGS) entry which is preliminary data.</text>
</comment>
<feature type="region of interest" description="Disordered" evidence="5">
    <location>
        <begin position="63"/>
        <end position="105"/>
    </location>
</feature>
<keyword evidence="2" id="KW-0805">Transcription regulation</keyword>
<dbReference type="AlphaFoldDB" id="A0A166W4C6"/>
<dbReference type="GO" id="GO:0008270">
    <property type="term" value="F:zinc ion binding"/>
    <property type="evidence" value="ECO:0007669"/>
    <property type="project" value="InterPro"/>
</dbReference>
<dbReference type="GO" id="GO:0000981">
    <property type="term" value="F:DNA-binding transcription factor activity, RNA polymerase II-specific"/>
    <property type="evidence" value="ECO:0007669"/>
    <property type="project" value="InterPro"/>
</dbReference>
<evidence type="ECO:0000256" key="1">
    <source>
        <dbReference type="ARBA" id="ARBA00022723"/>
    </source>
</evidence>
<keyword evidence="1" id="KW-0479">Metal-binding</keyword>
<dbReference type="GO" id="GO:0006351">
    <property type="term" value="P:DNA-templated transcription"/>
    <property type="evidence" value="ECO:0007669"/>
    <property type="project" value="InterPro"/>
</dbReference>
<keyword evidence="6" id="KW-1133">Transmembrane helix</keyword>
<reference evidence="8 9" key="1">
    <citation type="submission" date="2015-06" db="EMBL/GenBank/DDBJ databases">
        <title>Survival trade-offs in plant roots during colonization by closely related pathogenic and mutualistic fungi.</title>
        <authorList>
            <person name="Hacquard S."/>
            <person name="Kracher B."/>
            <person name="Hiruma K."/>
            <person name="Weinman A."/>
            <person name="Muench P."/>
            <person name="Garrido Oter R."/>
            <person name="Ver Loren van Themaat E."/>
            <person name="Dallerey J.-F."/>
            <person name="Damm U."/>
            <person name="Henrissat B."/>
            <person name="Lespinet O."/>
            <person name="Thon M."/>
            <person name="Kemen E."/>
            <person name="McHardy A.C."/>
            <person name="Schulze-Lefert P."/>
            <person name="O'Connell R.J."/>
        </authorList>
    </citation>
    <scope>NUCLEOTIDE SEQUENCE [LARGE SCALE GENOMIC DNA]</scope>
    <source>
        <strain evidence="8 9">0861</strain>
    </source>
</reference>
<dbReference type="EMBL" id="LFIV01000024">
    <property type="protein sequence ID" value="KZL75301.1"/>
    <property type="molecule type" value="Genomic_DNA"/>
</dbReference>
<dbReference type="GO" id="GO:0000978">
    <property type="term" value="F:RNA polymerase II cis-regulatory region sequence-specific DNA binding"/>
    <property type="evidence" value="ECO:0007669"/>
    <property type="project" value="TreeGrafter"/>
</dbReference>
<evidence type="ECO:0000259" key="7">
    <source>
        <dbReference type="PROSITE" id="PS50048"/>
    </source>
</evidence>
<dbReference type="InterPro" id="IPR036864">
    <property type="entry name" value="Zn2-C6_fun-type_DNA-bd_sf"/>
</dbReference>
<feature type="region of interest" description="Disordered" evidence="5">
    <location>
        <begin position="128"/>
        <end position="156"/>
    </location>
</feature>
<gene>
    <name evidence="8" type="ORF">CT0861_04395</name>
</gene>
<feature type="compositionally biased region" description="Low complexity" evidence="5">
    <location>
        <begin position="96"/>
        <end position="105"/>
    </location>
</feature>
<feature type="transmembrane region" description="Helical" evidence="6">
    <location>
        <begin position="315"/>
        <end position="336"/>
    </location>
</feature>
<evidence type="ECO:0000256" key="4">
    <source>
        <dbReference type="ARBA" id="ARBA00023242"/>
    </source>
</evidence>
<dbReference type="STRING" id="708197.A0A166W4C6"/>
<keyword evidence="3" id="KW-0804">Transcription</keyword>
<organism evidence="8 9">
    <name type="scientific">Colletotrichum tofieldiae</name>
    <dbReference type="NCBI Taxonomy" id="708197"/>
    <lineage>
        <taxon>Eukaryota</taxon>
        <taxon>Fungi</taxon>
        <taxon>Dikarya</taxon>
        <taxon>Ascomycota</taxon>
        <taxon>Pezizomycotina</taxon>
        <taxon>Sordariomycetes</taxon>
        <taxon>Hypocreomycetidae</taxon>
        <taxon>Glomerellales</taxon>
        <taxon>Glomerellaceae</taxon>
        <taxon>Colletotrichum</taxon>
        <taxon>Colletotrichum spaethianum species complex</taxon>
    </lineage>
</organism>
<dbReference type="PROSITE" id="PS50048">
    <property type="entry name" value="ZN2_CY6_FUNGAL_2"/>
    <property type="match status" value="1"/>
</dbReference>
<dbReference type="InterPro" id="IPR001138">
    <property type="entry name" value="Zn2Cys6_DnaBD"/>
</dbReference>
<dbReference type="CDD" id="cd12148">
    <property type="entry name" value="fungal_TF_MHR"/>
    <property type="match status" value="1"/>
</dbReference>
<feature type="compositionally biased region" description="Polar residues" evidence="5">
    <location>
        <begin position="1"/>
        <end position="18"/>
    </location>
</feature>
<sequence length="774" mass="87629">MEIDNATPSVGSSDNPNSAGFKRKRRPRAPIACGTCRARKVKCDGSSPCSNCVRHEFSCSYKEAPDEMTKKRTASFDSSGGIQQRFHFQPTPRPQPMSQSQSLPQQQAILPEYLHPSPISLDEPIKHEQATQSKSYEYTQRERDSSSSSEHEVDGLGQVNEHTEGAEFYGPTGTFYFLARLRSRANTQKQPEVGTHRKQSSIVNLLHSSDYSTPPDSRVLGQNPYGKGSPQSTVAKRESYQQGINTDIVLSAADALLATDIERECARLYFHNLHNIHPILEQMTFLKRCEEEIWSRTSRPDILMFSQMRREARFLALYNVVIAIGAITAGETSMLMEDHTREFLDRTGQSGEDDSLYPPIRLARIFFERSRLHLEDICESSSLETAQTLFLMSVFGQNALKPHSCYMYSGMAIRTASAMGIPTNIRSETSPESLLWCEMCFSAGRQSGLRAPSSYSIPFPKTSHFPNSAYCLINPMVDLAKILMWMTDNMSLHSNHTSLQRLSQTALNLDRELDDWKSGLPRQLRFDTSSLEDSEFAMKQKTVLKLRKNNLEVEWRKSFSLTRRVGFLNARILLHRQFIISKTLEADRNTVSRHVTSCVKAATETIKFMHTSYLHRPYFRTWWYNCMYLLDACMVLLHVLISNICPFPAEEVMENIELSLDIFKAMKMLAVARRCADIVKELLHVAAKTHSGQQRQNSVTTETEPAMRAIDGGSQLTYTSPAFTSEGTTAYAGDTEFGDAMIPGDFDANLVDPNVVWNFLNFEHWNAWSDAAFK</sequence>
<keyword evidence="6" id="KW-0472">Membrane</keyword>
<protein>
    <submittedName>
        <fullName evidence="8">C6 transcription factor</fullName>
    </submittedName>
</protein>
<feature type="compositionally biased region" description="Polar residues" evidence="5">
    <location>
        <begin position="200"/>
        <end position="215"/>
    </location>
</feature>
<dbReference type="SMART" id="SM00066">
    <property type="entry name" value="GAL4"/>
    <property type="match status" value="1"/>
</dbReference>
<dbReference type="Proteomes" id="UP000076552">
    <property type="component" value="Unassembled WGS sequence"/>
</dbReference>
<dbReference type="Pfam" id="PF00172">
    <property type="entry name" value="Zn_clus"/>
    <property type="match status" value="1"/>
</dbReference>
<keyword evidence="4" id="KW-0539">Nucleus</keyword>
<evidence type="ECO:0000256" key="2">
    <source>
        <dbReference type="ARBA" id="ARBA00023015"/>
    </source>
</evidence>
<feature type="region of interest" description="Disordered" evidence="5">
    <location>
        <begin position="1"/>
        <end position="26"/>
    </location>
</feature>
<dbReference type="PANTHER" id="PTHR47424:SF15">
    <property type="entry name" value="ZN(II)2CYS6 TRANSCRIPTION FACTOR (EUROFUNG)"/>
    <property type="match status" value="1"/>
</dbReference>